<gene>
    <name evidence="3" type="ORF">PACILC2_04950</name>
</gene>
<evidence type="ECO:0000256" key="1">
    <source>
        <dbReference type="ARBA" id="ARBA00023002"/>
    </source>
</evidence>
<dbReference type="Pfam" id="PF01408">
    <property type="entry name" value="GFO_IDH_MocA"/>
    <property type="match status" value="1"/>
</dbReference>
<dbReference type="Proteomes" id="UP000680304">
    <property type="component" value="Unassembled WGS sequence"/>
</dbReference>
<sequence>MTKTLRIGIIGSGGIAGSHVAAYKELPDVEIVAVADIVPGKAEQFIERHGLAGARAFADHRKLLELDLDGVSICTPNVSHHRTTVDALRAGKQVLLENRCPLRWPRRSK</sequence>
<dbReference type="InterPro" id="IPR050463">
    <property type="entry name" value="Gfo/Idh/MocA_oxidrdct_glycsds"/>
</dbReference>
<accession>A0ABQ4N1A5</accession>
<protein>
    <recommendedName>
        <fullName evidence="2">Gfo/Idh/MocA-like oxidoreductase N-terminal domain-containing protein</fullName>
    </recommendedName>
</protein>
<dbReference type="InterPro" id="IPR000683">
    <property type="entry name" value="Gfo/Idh/MocA-like_OxRdtase_N"/>
</dbReference>
<dbReference type="PANTHER" id="PTHR43818">
    <property type="entry name" value="BCDNA.GH03377"/>
    <property type="match status" value="1"/>
</dbReference>
<organism evidence="3 4">
    <name type="scientific">Paenibacillus cisolokensis</name>
    <dbReference type="NCBI Taxonomy" id="1658519"/>
    <lineage>
        <taxon>Bacteria</taxon>
        <taxon>Bacillati</taxon>
        <taxon>Bacillota</taxon>
        <taxon>Bacilli</taxon>
        <taxon>Bacillales</taxon>
        <taxon>Paenibacillaceae</taxon>
        <taxon>Paenibacillus</taxon>
    </lineage>
</organism>
<feature type="domain" description="Gfo/Idh/MocA-like oxidoreductase N-terminal" evidence="2">
    <location>
        <begin position="5"/>
        <end position="97"/>
    </location>
</feature>
<keyword evidence="1" id="KW-0560">Oxidoreductase</keyword>
<proteinExistence type="predicted"/>
<comment type="caution">
    <text evidence="3">The sequence shown here is derived from an EMBL/GenBank/DDBJ whole genome shotgun (WGS) entry which is preliminary data.</text>
</comment>
<dbReference type="InterPro" id="IPR036291">
    <property type="entry name" value="NAD(P)-bd_dom_sf"/>
</dbReference>
<keyword evidence="4" id="KW-1185">Reference proteome</keyword>
<evidence type="ECO:0000313" key="4">
    <source>
        <dbReference type="Proteomes" id="UP000680304"/>
    </source>
</evidence>
<evidence type="ECO:0000259" key="2">
    <source>
        <dbReference type="Pfam" id="PF01408"/>
    </source>
</evidence>
<dbReference type="Gene3D" id="3.40.50.720">
    <property type="entry name" value="NAD(P)-binding Rossmann-like Domain"/>
    <property type="match status" value="1"/>
</dbReference>
<evidence type="ECO:0000313" key="3">
    <source>
        <dbReference type="EMBL" id="GIQ61927.1"/>
    </source>
</evidence>
<reference evidence="3 4" key="1">
    <citation type="submission" date="2021-04" db="EMBL/GenBank/DDBJ databases">
        <title>Draft genome sequence of Paenibacillus cisolokensis, LC2-13A.</title>
        <authorList>
            <person name="Uke A."/>
            <person name="Chhe C."/>
            <person name="Baramee S."/>
            <person name="Kosugi A."/>
        </authorList>
    </citation>
    <scope>NUCLEOTIDE SEQUENCE [LARGE SCALE GENOMIC DNA]</scope>
    <source>
        <strain evidence="3 4">LC2-13A</strain>
    </source>
</reference>
<dbReference type="SUPFAM" id="SSF51735">
    <property type="entry name" value="NAD(P)-binding Rossmann-fold domains"/>
    <property type="match status" value="1"/>
</dbReference>
<dbReference type="PANTHER" id="PTHR43818:SF11">
    <property type="entry name" value="BCDNA.GH03377"/>
    <property type="match status" value="1"/>
</dbReference>
<name>A0ABQ4N1A5_9BACL</name>
<dbReference type="EMBL" id="BOVJ01000015">
    <property type="protein sequence ID" value="GIQ61927.1"/>
    <property type="molecule type" value="Genomic_DNA"/>
</dbReference>